<evidence type="ECO:0000256" key="1">
    <source>
        <dbReference type="SAM" id="MobiDB-lite"/>
    </source>
</evidence>
<feature type="region of interest" description="Disordered" evidence="1">
    <location>
        <begin position="38"/>
        <end position="88"/>
    </location>
</feature>
<evidence type="ECO:0000313" key="3">
    <source>
        <dbReference type="Proteomes" id="UP000789595"/>
    </source>
</evidence>
<reference evidence="2" key="1">
    <citation type="submission" date="2021-11" db="EMBL/GenBank/DDBJ databases">
        <authorList>
            <consortium name="Genoscope - CEA"/>
            <person name="William W."/>
        </authorList>
    </citation>
    <scope>NUCLEOTIDE SEQUENCE</scope>
</reference>
<feature type="non-terminal residue" evidence="2">
    <location>
        <position position="222"/>
    </location>
</feature>
<feature type="non-terminal residue" evidence="2">
    <location>
        <position position="1"/>
    </location>
</feature>
<dbReference type="EMBL" id="CAKKNE010000001">
    <property type="protein sequence ID" value="CAH0364780.1"/>
    <property type="molecule type" value="Genomic_DNA"/>
</dbReference>
<keyword evidence="3" id="KW-1185">Reference proteome</keyword>
<sequence length="222" mass="24988">VSYNKQTTTGAASPKRGAVELVDARQRVHLLAVRDLAREREERPGDAREREPLGPARDAWRRLADEPRVRRRPEGDPTEAARAGVGQDCDVRAPLDGIREERGAAARRRDGCLGPERRRRCDRRRQRHRSRERRRPQRPCSQHEAADKQAPQRHVRCPRRHCGTALRSAAAHDLWRLIGGGRCNRDELDHAYSLCSCSVTRCLILPLCSAAGCSAAGGHLDR</sequence>
<feature type="compositionally biased region" description="Basic residues" evidence="1">
    <location>
        <begin position="121"/>
        <end position="137"/>
    </location>
</feature>
<evidence type="ECO:0000313" key="2">
    <source>
        <dbReference type="EMBL" id="CAH0364780.1"/>
    </source>
</evidence>
<name>A0A8J2WTG9_9STRA</name>
<comment type="caution">
    <text evidence="2">The sequence shown here is derived from an EMBL/GenBank/DDBJ whole genome shotgun (WGS) entry which is preliminary data.</text>
</comment>
<gene>
    <name evidence="2" type="ORF">PECAL_1P11590</name>
</gene>
<feature type="region of interest" description="Disordered" evidence="1">
    <location>
        <begin position="121"/>
        <end position="154"/>
    </location>
</feature>
<protein>
    <submittedName>
        <fullName evidence="2">Uncharacterized protein</fullName>
    </submittedName>
</protein>
<dbReference type="AlphaFoldDB" id="A0A8J2WTG9"/>
<dbReference type="Proteomes" id="UP000789595">
    <property type="component" value="Unassembled WGS sequence"/>
</dbReference>
<organism evidence="2 3">
    <name type="scientific">Pelagomonas calceolata</name>
    <dbReference type="NCBI Taxonomy" id="35677"/>
    <lineage>
        <taxon>Eukaryota</taxon>
        <taxon>Sar</taxon>
        <taxon>Stramenopiles</taxon>
        <taxon>Ochrophyta</taxon>
        <taxon>Pelagophyceae</taxon>
        <taxon>Pelagomonadales</taxon>
        <taxon>Pelagomonadaceae</taxon>
        <taxon>Pelagomonas</taxon>
    </lineage>
</organism>
<accession>A0A8J2WTG9</accession>
<proteinExistence type="predicted"/>
<feature type="compositionally biased region" description="Basic and acidic residues" evidence="1">
    <location>
        <begin position="38"/>
        <end position="75"/>
    </location>
</feature>